<dbReference type="SMART" id="SM00418">
    <property type="entry name" value="HTH_ARSR"/>
    <property type="match status" value="1"/>
</dbReference>
<dbReference type="SUPFAM" id="SSF46785">
    <property type="entry name" value="Winged helix' DNA-binding domain"/>
    <property type="match status" value="1"/>
</dbReference>
<gene>
    <name evidence="2" type="ORF">FGL98_15585</name>
</gene>
<dbReference type="OrthoDB" id="7945987at2"/>
<keyword evidence="3" id="KW-1185">Reference proteome</keyword>
<proteinExistence type="predicted"/>
<dbReference type="InterPro" id="IPR001845">
    <property type="entry name" value="HTH_ArsR_DNA-bd_dom"/>
</dbReference>
<dbReference type="InterPro" id="IPR036388">
    <property type="entry name" value="WH-like_DNA-bd_sf"/>
</dbReference>
<feature type="domain" description="HTH arsR-type" evidence="1">
    <location>
        <begin position="5"/>
        <end position="89"/>
    </location>
</feature>
<sequence length="189" mass="21410">MSDPRVLRAIAHPVRNRVLQEVYVAGHSRAADIAEELGIPANQASFHLRQLAKYGLVEPAPEHARDGRDRVWKPVHEHGLNLSLRQLERESGGAAAVSVFRRQSAEDAKAMVDRALRADDSDPNVHVMVNNAALRLTKEEAEQFSKELTDLFGTWRRRTMGFHDGRRTYHLLEILQPMPDLPESETQPR</sequence>
<protein>
    <submittedName>
        <fullName evidence="2">Helix-turn-helix transcriptional regulator</fullName>
    </submittedName>
</protein>
<evidence type="ECO:0000259" key="1">
    <source>
        <dbReference type="SMART" id="SM00418"/>
    </source>
</evidence>
<organism evidence="2 3">
    <name type="scientific">Leekyejoonella antrihumi</name>
    <dbReference type="NCBI Taxonomy" id="1660198"/>
    <lineage>
        <taxon>Bacteria</taxon>
        <taxon>Bacillati</taxon>
        <taxon>Actinomycetota</taxon>
        <taxon>Actinomycetes</taxon>
        <taxon>Micrococcales</taxon>
        <taxon>Dermacoccaceae</taxon>
        <taxon>Leekyejoonella</taxon>
    </lineage>
</organism>
<name>A0A563DXI9_9MICO</name>
<dbReference type="GO" id="GO:0003700">
    <property type="term" value="F:DNA-binding transcription factor activity"/>
    <property type="evidence" value="ECO:0007669"/>
    <property type="project" value="InterPro"/>
</dbReference>
<dbReference type="AlphaFoldDB" id="A0A563DXI9"/>
<dbReference type="Gene3D" id="1.10.10.10">
    <property type="entry name" value="Winged helix-like DNA-binding domain superfamily/Winged helix DNA-binding domain"/>
    <property type="match status" value="1"/>
</dbReference>
<dbReference type="Proteomes" id="UP000320244">
    <property type="component" value="Unassembled WGS sequence"/>
</dbReference>
<comment type="caution">
    <text evidence="2">The sequence shown here is derived from an EMBL/GenBank/DDBJ whole genome shotgun (WGS) entry which is preliminary data.</text>
</comment>
<dbReference type="InterPro" id="IPR011991">
    <property type="entry name" value="ArsR-like_HTH"/>
</dbReference>
<dbReference type="EMBL" id="VCQV01000023">
    <property type="protein sequence ID" value="TWP35008.1"/>
    <property type="molecule type" value="Genomic_DNA"/>
</dbReference>
<dbReference type="Pfam" id="PF12840">
    <property type="entry name" value="HTH_20"/>
    <property type="match status" value="1"/>
</dbReference>
<evidence type="ECO:0000313" key="3">
    <source>
        <dbReference type="Proteomes" id="UP000320244"/>
    </source>
</evidence>
<dbReference type="InterPro" id="IPR036390">
    <property type="entry name" value="WH_DNA-bd_sf"/>
</dbReference>
<accession>A0A563DXI9</accession>
<evidence type="ECO:0000313" key="2">
    <source>
        <dbReference type="EMBL" id="TWP35008.1"/>
    </source>
</evidence>
<reference evidence="2 3" key="1">
    <citation type="submission" date="2019-05" db="EMBL/GenBank/DDBJ databases">
        <authorList>
            <person name="Lee S.D."/>
        </authorList>
    </citation>
    <scope>NUCLEOTIDE SEQUENCE [LARGE SCALE GENOMIC DNA]</scope>
    <source>
        <strain evidence="2 3">C5-26</strain>
    </source>
</reference>
<dbReference type="CDD" id="cd00090">
    <property type="entry name" value="HTH_ARSR"/>
    <property type="match status" value="1"/>
</dbReference>
<reference evidence="2 3" key="2">
    <citation type="submission" date="2019-08" db="EMBL/GenBank/DDBJ databases">
        <title>Jejuicoccus antrihumi gen. nov., sp. nov., a new member of the family Dermacoccaceae isolated from a cave.</title>
        <authorList>
            <person name="Schumann P."/>
            <person name="Kim I.S."/>
        </authorList>
    </citation>
    <scope>NUCLEOTIDE SEQUENCE [LARGE SCALE GENOMIC DNA]</scope>
    <source>
        <strain evidence="2 3">C5-26</strain>
    </source>
</reference>